<dbReference type="InterPro" id="IPR051690">
    <property type="entry name" value="PseI-like"/>
</dbReference>
<evidence type="ECO:0000259" key="1">
    <source>
        <dbReference type="PROSITE" id="PS50844"/>
    </source>
</evidence>
<dbReference type="InterPro" id="IPR013785">
    <property type="entry name" value="Aldolase_TIM"/>
</dbReference>
<dbReference type="Pfam" id="PF03102">
    <property type="entry name" value="NeuB"/>
    <property type="match status" value="1"/>
</dbReference>
<dbReference type="SMART" id="SM00858">
    <property type="entry name" value="SAF"/>
    <property type="match status" value="1"/>
</dbReference>
<dbReference type="Gene3D" id="3.90.1210.10">
    <property type="entry name" value="Antifreeze-like/N-acetylneuraminic acid synthase C-terminal domain"/>
    <property type="match status" value="1"/>
</dbReference>
<dbReference type="NCBIfam" id="TIGR03586">
    <property type="entry name" value="PseI"/>
    <property type="match status" value="1"/>
</dbReference>
<dbReference type="InterPro" id="IPR013132">
    <property type="entry name" value="PseI/NeuA/B-like_N"/>
</dbReference>
<dbReference type="InterPro" id="IPR020030">
    <property type="entry name" value="Pseudaminic_synth_PseI"/>
</dbReference>
<evidence type="ECO:0000313" key="2">
    <source>
        <dbReference type="EMBL" id="KZN54976.1"/>
    </source>
</evidence>
<reference evidence="2 3" key="1">
    <citation type="submission" date="2013-07" db="EMBL/GenBank/DDBJ databases">
        <title>Comparative Genomic and Metabolomic Analysis of Twelve Strains of Pseudoalteromonas luteoviolacea.</title>
        <authorList>
            <person name="Vynne N.G."/>
            <person name="Mansson M."/>
            <person name="Gram L."/>
        </authorList>
    </citation>
    <scope>NUCLEOTIDE SEQUENCE [LARGE SCALE GENOMIC DNA]</scope>
    <source>
        <strain evidence="2 3">NCIMB 1942</strain>
    </source>
</reference>
<dbReference type="AlphaFoldDB" id="A0A167GEC5"/>
<organism evidence="2 3">
    <name type="scientific">Pseudoalteromonas luteoviolacea NCIMB 1942</name>
    <dbReference type="NCBI Taxonomy" id="1365253"/>
    <lineage>
        <taxon>Bacteria</taxon>
        <taxon>Pseudomonadati</taxon>
        <taxon>Pseudomonadota</taxon>
        <taxon>Gammaproteobacteria</taxon>
        <taxon>Alteromonadales</taxon>
        <taxon>Pseudoalteromonadaceae</taxon>
        <taxon>Pseudoalteromonas</taxon>
    </lineage>
</organism>
<dbReference type="SUPFAM" id="SSF51269">
    <property type="entry name" value="AFP III-like domain"/>
    <property type="match status" value="1"/>
</dbReference>
<accession>A0A167GEC5</accession>
<dbReference type="InterPro" id="IPR013974">
    <property type="entry name" value="SAF"/>
</dbReference>
<dbReference type="GO" id="GO:0016051">
    <property type="term" value="P:carbohydrate biosynthetic process"/>
    <property type="evidence" value="ECO:0007669"/>
    <property type="project" value="InterPro"/>
</dbReference>
<dbReference type="PATRIC" id="fig|1365253.3.peg.966"/>
<dbReference type="Pfam" id="PF08666">
    <property type="entry name" value="SAF"/>
    <property type="match status" value="1"/>
</dbReference>
<gene>
    <name evidence="2" type="ORF">N482_05320</name>
</gene>
<dbReference type="PANTHER" id="PTHR42966">
    <property type="entry name" value="N-ACETYLNEURAMINATE SYNTHASE"/>
    <property type="match status" value="1"/>
</dbReference>
<dbReference type="InterPro" id="IPR006190">
    <property type="entry name" value="SAF_AFP_Neu5Ac"/>
</dbReference>
<name>A0A167GEC5_9GAMM</name>
<dbReference type="SUPFAM" id="SSF51569">
    <property type="entry name" value="Aldolase"/>
    <property type="match status" value="1"/>
</dbReference>
<dbReference type="GO" id="GO:0047444">
    <property type="term" value="F:N-acylneuraminate-9-phosphate synthase activity"/>
    <property type="evidence" value="ECO:0007669"/>
    <property type="project" value="TreeGrafter"/>
</dbReference>
<feature type="domain" description="AFP-like" evidence="1">
    <location>
        <begin position="298"/>
        <end position="355"/>
    </location>
</feature>
<protein>
    <submittedName>
        <fullName evidence="2">N-acetylneuraminate synthase</fullName>
    </submittedName>
</protein>
<dbReference type="PANTHER" id="PTHR42966:SF2">
    <property type="entry name" value="PSEUDAMINIC ACID SYNTHASE"/>
    <property type="match status" value="1"/>
</dbReference>
<comment type="caution">
    <text evidence="2">The sequence shown here is derived from an EMBL/GenBank/DDBJ whole genome shotgun (WGS) entry which is preliminary data.</text>
</comment>
<dbReference type="EMBL" id="AUXT01000057">
    <property type="protein sequence ID" value="KZN54976.1"/>
    <property type="molecule type" value="Genomic_DNA"/>
</dbReference>
<dbReference type="Gene3D" id="3.20.20.70">
    <property type="entry name" value="Aldolase class I"/>
    <property type="match status" value="1"/>
</dbReference>
<sequence length="355" mass="39068">MRLTKEENVVKFKSQFQIDGKEVGHDSSCYIIAEMSANHGQSLSKAKELVHAAKEAGADAIKLQTYTADTLTMDCKLPHFEATGPWQGQYLYDLYKGAYMPWDFHAELFELSAKLGLTCFSSPFDKSAVDLLQQFDAPAYKIASPELIDHQLIRDVAATKKPVIMSTGGATLTEIADAVKVAHDAGVEELALMKCTSTYPAPAESINLRTIPHMREAFGCPVGLSDHTLGNDVPLASVAVGACMIEKHFVLDKKDNTADSFFSMTPNELEALVHGVRQIEKAMGTVNYPTEPSKARRCVYIVKDIKANEILTAAHLRQMRPGGGEIMPKELPRLVGRRVNKPLKCGTQLSWEDLQ</sequence>
<proteinExistence type="predicted"/>
<dbReference type="InterPro" id="IPR057736">
    <property type="entry name" value="SAF_PseI/NeuA/NeuB"/>
</dbReference>
<dbReference type="PROSITE" id="PS50844">
    <property type="entry name" value="AFP_LIKE"/>
    <property type="match status" value="1"/>
</dbReference>
<evidence type="ECO:0000313" key="3">
    <source>
        <dbReference type="Proteomes" id="UP000076587"/>
    </source>
</evidence>
<dbReference type="Proteomes" id="UP000076587">
    <property type="component" value="Unassembled WGS sequence"/>
</dbReference>
<dbReference type="CDD" id="cd11615">
    <property type="entry name" value="SAF_NeuB_like"/>
    <property type="match status" value="1"/>
</dbReference>
<dbReference type="InterPro" id="IPR036732">
    <property type="entry name" value="AFP_Neu5c_C_sf"/>
</dbReference>